<dbReference type="EMBL" id="BARV01028049">
    <property type="protein sequence ID" value="GAI44129.1"/>
    <property type="molecule type" value="Genomic_DNA"/>
</dbReference>
<gene>
    <name evidence="1" type="ORF">S06H3_45002</name>
</gene>
<accession>X1QLI5</accession>
<comment type="caution">
    <text evidence="1">The sequence shown here is derived from an EMBL/GenBank/DDBJ whole genome shotgun (WGS) entry which is preliminary data.</text>
</comment>
<reference evidence="1" key="1">
    <citation type="journal article" date="2014" name="Front. Microbiol.">
        <title>High frequency of phylogenetically diverse reductive dehalogenase-homologous genes in deep subseafloor sedimentary metagenomes.</title>
        <authorList>
            <person name="Kawai M."/>
            <person name="Futagami T."/>
            <person name="Toyoda A."/>
            <person name="Takaki Y."/>
            <person name="Nishi S."/>
            <person name="Hori S."/>
            <person name="Arai W."/>
            <person name="Tsubouchi T."/>
            <person name="Morono Y."/>
            <person name="Uchiyama I."/>
            <person name="Ito T."/>
            <person name="Fujiyama A."/>
            <person name="Inagaki F."/>
            <person name="Takami H."/>
        </authorList>
    </citation>
    <scope>NUCLEOTIDE SEQUENCE</scope>
    <source>
        <strain evidence="1">Expedition CK06-06</strain>
    </source>
</reference>
<feature type="non-terminal residue" evidence="1">
    <location>
        <position position="58"/>
    </location>
</feature>
<organism evidence="1">
    <name type="scientific">marine sediment metagenome</name>
    <dbReference type="NCBI Taxonomy" id="412755"/>
    <lineage>
        <taxon>unclassified sequences</taxon>
        <taxon>metagenomes</taxon>
        <taxon>ecological metagenomes</taxon>
    </lineage>
</organism>
<evidence type="ECO:0000313" key="1">
    <source>
        <dbReference type="EMBL" id="GAI44129.1"/>
    </source>
</evidence>
<name>X1QLI5_9ZZZZ</name>
<protein>
    <submittedName>
        <fullName evidence="1">Uncharacterized protein</fullName>
    </submittedName>
</protein>
<proteinExistence type="predicted"/>
<sequence>MLPTLLLMSLSVVLGVIGMVSFQTDAAAAAGMGTELLSGQTFFISPGMAITDIFQTPG</sequence>
<dbReference type="AlphaFoldDB" id="X1QLI5"/>